<proteinExistence type="predicted"/>
<evidence type="ECO:0000313" key="2">
    <source>
        <dbReference type="Proteomes" id="UP001611383"/>
    </source>
</evidence>
<dbReference type="Proteomes" id="UP001611383">
    <property type="component" value="Chromosome"/>
</dbReference>
<organism evidence="1 2">
    <name type="scientific">Archangium minus</name>
    <dbReference type="NCBI Taxonomy" id="83450"/>
    <lineage>
        <taxon>Bacteria</taxon>
        <taxon>Pseudomonadati</taxon>
        <taxon>Myxococcota</taxon>
        <taxon>Myxococcia</taxon>
        <taxon>Myxococcales</taxon>
        <taxon>Cystobacterineae</taxon>
        <taxon>Archangiaceae</taxon>
        <taxon>Archangium</taxon>
    </lineage>
</organism>
<sequence>MMMMLAGLLMALPGAAEDSPLPSVDLGVRELGAWSLSLVSRRTDTDWWCQPRTISGSMTWSELAGARGYVARPDASTAATTPERPGRS</sequence>
<reference evidence="1 2" key="1">
    <citation type="submission" date="2019-08" db="EMBL/GenBank/DDBJ databases">
        <title>Archangium and Cystobacter genomes.</title>
        <authorList>
            <person name="Chen I.-C.K."/>
            <person name="Wielgoss S."/>
        </authorList>
    </citation>
    <scope>NUCLEOTIDE SEQUENCE [LARGE SCALE GENOMIC DNA]</scope>
    <source>
        <strain evidence="1 2">Cbm 6</strain>
    </source>
</reference>
<name>A0ABY9X4L1_9BACT</name>
<evidence type="ECO:0000313" key="1">
    <source>
        <dbReference type="EMBL" id="WNG50337.1"/>
    </source>
</evidence>
<protein>
    <submittedName>
        <fullName evidence="1">Uncharacterized protein</fullName>
    </submittedName>
</protein>
<gene>
    <name evidence="1" type="ORF">F0U60_44060</name>
</gene>
<dbReference type="EMBL" id="CP043494">
    <property type="protein sequence ID" value="WNG50337.1"/>
    <property type="molecule type" value="Genomic_DNA"/>
</dbReference>
<accession>A0ABY9X4L1</accession>
<dbReference type="RefSeq" id="WP_395826035.1">
    <property type="nucleotide sequence ID" value="NZ_CP043494.1"/>
</dbReference>
<keyword evidence="2" id="KW-1185">Reference proteome</keyword>